<dbReference type="EMBL" id="VNHX01000040">
    <property type="protein sequence ID" value="TYP87020.1"/>
    <property type="molecule type" value="Genomic_DNA"/>
</dbReference>
<feature type="domain" description="Alcohol dehydrogenase-like C-terminal" evidence="2">
    <location>
        <begin position="174"/>
        <end position="266"/>
    </location>
</feature>
<dbReference type="Proteomes" id="UP000325105">
    <property type="component" value="Unassembled WGS sequence"/>
</dbReference>
<gene>
    <name evidence="4" type="ORF">BC792_1401</name>
</gene>
<dbReference type="SUPFAM" id="SSF51735">
    <property type="entry name" value="NAD(P)-binding Rossmann-fold domains"/>
    <property type="match status" value="1"/>
</dbReference>
<dbReference type="Pfam" id="PF00107">
    <property type="entry name" value="ADH_zinc_N"/>
    <property type="match status" value="1"/>
</dbReference>
<dbReference type="GO" id="GO:0016491">
    <property type="term" value="F:oxidoreductase activity"/>
    <property type="evidence" value="ECO:0007669"/>
    <property type="project" value="UniProtKB-KW"/>
</dbReference>
<keyword evidence="1" id="KW-0560">Oxidoreductase</keyword>
<dbReference type="AlphaFoldDB" id="A0A5S5CTE9"/>
<dbReference type="SUPFAM" id="SSF50129">
    <property type="entry name" value="GroES-like"/>
    <property type="match status" value="1"/>
</dbReference>
<dbReference type="PANTHER" id="PTHR43401:SF3">
    <property type="entry name" value="L-GALACTONATE-5-DEHYDROGENASE"/>
    <property type="match status" value="1"/>
</dbReference>
<dbReference type="RefSeq" id="WP_211357583.1">
    <property type="nucleotide sequence ID" value="NZ_VNHX01000040.1"/>
</dbReference>
<evidence type="ECO:0000313" key="5">
    <source>
        <dbReference type="Proteomes" id="UP000325105"/>
    </source>
</evidence>
<protein>
    <submittedName>
        <fullName evidence="4">Threonine dehydrogenase-like Zn-dependent dehydrogenase</fullName>
    </submittedName>
</protein>
<evidence type="ECO:0000259" key="2">
    <source>
        <dbReference type="Pfam" id="PF00107"/>
    </source>
</evidence>
<evidence type="ECO:0000256" key="1">
    <source>
        <dbReference type="ARBA" id="ARBA00023002"/>
    </source>
</evidence>
<dbReference type="InterPro" id="IPR011032">
    <property type="entry name" value="GroES-like_sf"/>
</dbReference>
<name>A0A5S5CTE9_9SPHI</name>
<feature type="domain" description="Alcohol dehydrogenase-like N-terminal" evidence="3">
    <location>
        <begin position="30"/>
        <end position="134"/>
    </location>
</feature>
<reference evidence="4 5" key="1">
    <citation type="submission" date="2019-07" db="EMBL/GenBank/DDBJ databases">
        <title>Genomic Encyclopedia of Archaeal and Bacterial Type Strains, Phase II (KMG-II): from individual species to whole genera.</title>
        <authorList>
            <person name="Goeker M."/>
        </authorList>
    </citation>
    <scope>NUCLEOTIDE SEQUENCE [LARGE SCALE GENOMIC DNA]</scope>
    <source>
        <strain evidence="4 5">DSM 18850</strain>
    </source>
</reference>
<evidence type="ECO:0000313" key="4">
    <source>
        <dbReference type="EMBL" id="TYP87020.1"/>
    </source>
</evidence>
<dbReference type="Pfam" id="PF08240">
    <property type="entry name" value="ADH_N"/>
    <property type="match status" value="1"/>
</dbReference>
<dbReference type="Gene3D" id="3.40.50.720">
    <property type="entry name" value="NAD(P)-binding Rossmann-like Domain"/>
    <property type="match status" value="1"/>
</dbReference>
<accession>A0A5S5CTE9</accession>
<organism evidence="4 5">
    <name type="scientific">Sphingobacterium allocomposti</name>
    <dbReference type="NCBI Taxonomy" id="415956"/>
    <lineage>
        <taxon>Bacteria</taxon>
        <taxon>Pseudomonadati</taxon>
        <taxon>Bacteroidota</taxon>
        <taxon>Sphingobacteriia</taxon>
        <taxon>Sphingobacteriales</taxon>
        <taxon>Sphingobacteriaceae</taxon>
        <taxon>Sphingobacterium</taxon>
    </lineage>
</organism>
<dbReference type="InterPro" id="IPR050129">
    <property type="entry name" value="Zn_alcohol_dh"/>
</dbReference>
<evidence type="ECO:0000259" key="3">
    <source>
        <dbReference type="Pfam" id="PF08240"/>
    </source>
</evidence>
<dbReference type="Gene3D" id="3.90.180.10">
    <property type="entry name" value="Medium-chain alcohol dehydrogenases, catalytic domain"/>
    <property type="match status" value="1"/>
</dbReference>
<dbReference type="InterPro" id="IPR036291">
    <property type="entry name" value="NAD(P)-bd_dom_sf"/>
</dbReference>
<dbReference type="InterPro" id="IPR013149">
    <property type="entry name" value="ADH-like_C"/>
</dbReference>
<dbReference type="PANTHER" id="PTHR43401">
    <property type="entry name" value="L-THREONINE 3-DEHYDROGENASE"/>
    <property type="match status" value="1"/>
</dbReference>
<dbReference type="InterPro" id="IPR013154">
    <property type="entry name" value="ADH-like_N"/>
</dbReference>
<keyword evidence="5" id="KW-1185">Reference proteome</keyword>
<comment type="caution">
    <text evidence="4">The sequence shown here is derived from an EMBL/GenBank/DDBJ whole genome shotgun (WGS) entry which is preliminary data.</text>
</comment>
<proteinExistence type="predicted"/>
<sequence>MKIENSMDTCICTKPGDLKYVRKPVPERQPGHSIVRIKTVGICGTDIHAFEGSQPYFSYPRILGHEIAAEIMETDDPRFSQGENVALLPYISCGKCIACRRKINNCCVEMQVIGVHVDGALQNYLSVPSDLLIKSEGLGLDELALVEPLAIGAHGIRRAQLLSGEFVLVIGAGPIGLGTMEFARIAGGKVIAMDINEDRLKFCEKELDVGYTIKAGQPDTLKNLQEITKGDLPTVVIDATGNQQAIVNSLNFVAHSGRLVLIGLQKDRGCKVNCVK</sequence>